<evidence type="ECO:0000256" key="13">
    <source>
        <dbReference type="RuleBase" id="RU363063"/>
    </source>
</evidence>
<evidence type="ECO:0000313" key="19">
    <source>
        <dbReference type="RefSeq" id="XP_033792050.1"/>
    </source>
</evidence>
<keyword evidence="4 13" id="KW-0328">Glycosyltransferase</keyword>
<evidence type="ECO:0000256" key="9">
    <source>
        <dbReference type="ARBA" id="ARBA00023034"/>
    </source>
</evidence>
<dbReference type="RefSeq" id="XP_033792034.1">
    <property type="nucleotide sequence ID" value="XM_033936143.1"/>
</dbReference>
<dbReference type="RefSeq" id="XP_033792042.1">
    <property type="nucleotide sequence ID" value="XM_033936151.1"/>
</dbReference>
<keyword evidence="11 13" id="KW-0472">Membrane</keyword>
<sequence>MHFHLKGVLSSVLLLLILFWYIFVGIKDKQEPRGVKKSFSVFKAKHPIRPSKGDLIFTSLGVDFPSLFAASFPEPRCDTKQVLMVLVTSAPRNVGAREVIRKTWAAKEKWAPFAWQTVFLIGQTLADGITQRIQKEQQNFGDILVGDYLDTYRNLTLKVMHGLKWATERCQPDYILKTDDDCFVNSDRLPMFLAVHNTIKTGLYVGALFSQEKRKVIREPSSLWYVAREDYWPDEYPPYVSGIGYILSLDVASKLLLMAEYIHPIPVEDAYIGILATEAGIQVKASRRFAKYNMKWRVCNYRYLMVIHHVSTQGQELANVNMVKARTACRNNTEVIHWK</sequence>
<evidence type="ECO:0000313" key="20">
    <source>
        <dbReference type="RefSeq" id="XP_033792059.1"/>
    </source>
</evidence>
<organism evidence="14 17">
    <name type="scientific">Geotrypetes seraphini</name>
    <name type="common">Gaboon caecilian</name>
    <name type="synonym">Caecilia seraphini</name>
    <dbReference type="NCBI Taxonomy" id="260995"/>
    <lineage>
        <taxon>Eukaryota</taxon>
        <taxon>Metazoa</taxon>
        <taxon>Chordata</taxon>
        <taxon>Craniata</taxon>
        <taxon>Vertebrata</taxon>
        <taxon>Euteleostomi</taxon>
        <taxon>Amphibia</taxon>
        <taxon>Gymnophiona</taxon>
        <taxon>Geotrypetes</taxon>
    </lineage>
</organism>
<dbReference type="GeneID" id="117356633"/>
<evidence type="ECO:0000313" key="16">
    <source>
        <dbReference type="RefSeq" id="XP_033792025.1"/>
    </source>
</evidence>
<dbReference type="GO" id="GO:0006493">
    <property type="term" value="P:protein O-linked glycosylation"/>
    <property type="evidence" value="ECO:0007669"/>
    <property type="project" value="TreeGrafter"/>
</dbReference>
<dbReference type="InterPro" id="IPR029044">
    <property type="entry name" value="Nucleotide-diphossugar_trans"/>
</dbReference>
<evidence type="ECO:0000256" key="12">
    <source>
        <dbReference type="ARBA" id="ARBA00023180"/>
    </source>
</evidence>
<dbReference type="OrthoDB" id="2139606at2759"/>
<dbReference type="Pfam" id="PF01762">
    <property type="entry name" value="Galactosyl_T"/>
    <property type="match status" value="1"/>
</dbReference>
<gene>
    <name evidence="15 16 17 18 19 20" type="primary">LOC117356633</name>
</gene>
<reference evidence="15 16" key="1">
    <citation type="submission" date="2025-04" db="UniProtKB">
        <authorList>
            <consortium name="RefSeq"/>
        </authorList>
    </citation>
    <scope>IDENTIFICATION</scope>
</reference>
<keyword evidence="8 13" id="KW-1133">Transmembrane helix</keyword>
<evidence type="ECO:0000256" key="1">
    <source>
        <dbReference type="ARBA" id="ARBA00004323"/>
    </source>
</evidence>
<comment type="pathway">
    <text evidence="2">Protein modification; protein glycosylation.</text>
</comment>
<keyword evidence="5" id="KW-0808">Transferase</keyword>
<evidence type="ECO:0000313" key="14">
    <source>
        <dbReference type="Proteomes" id="UP000515159"/>
    </source>
</evidence>
<dbReference type="RefSeq" id="XP_033792025.1">
    <property type="nucleotide sequence ID" value="XM_033936134.1"/>
</dbReference>
<evidence type="ECO:0000256" key="10">
    <source>
        <dbReference type="ARBA" id="ARBA00023098"/>
    </source>
</evidence>
<evidence type="ECO:0000313" key="15">
    <source>
        <dbReference type="RefSeq" id="XP_033792016.1"/>
    </source>
</evidence>
<keyword evidence="10" id="KW-0443">Lipid metabolism</keyword>
<dbReference type="KEGG" id="gsh:117356633"/>
<keyword evidence="12" id="KW-0325">Glycoprotein</keyword>
<dbReference type="AlphaFoldDB" id="A0A6P8Q6W0"/>
<dbReference type="RefSeq" id="XP_033792059.1">
    <property type="nucleotide sequence ID" value="XM_033936168.1"/>
</dbReference>
<keyword evidence="6 13" id="KW-0812">Transmembrane</keyword>
<evidence type="ECO:0000256" key="3">
    <source>
        <dbReference type="ARBA" id="ARBA00008661"/>
    </source>
</evidence>
<keyword evidence="7 13" id="KW-0735">Signal-anchor</keyword>
<evidence type="ECO:0000313" key="17">
    <source>
        <dbReference type="RefSeq" id="XP_033792034.1"/>
    </source>
</evidence>
<evidence type="ECO:0000313" key="18">
    <source>
        <dbReference type="RefSeq" id="XP_033792042.1"/>
    </source>
</evidence>
<evidence type="ECO:0000256" key="2">
    <source>
        <dbReference type="ARBA" id="ARBA00004922"/>
    </source>
</evidence>
<dbReference type="RefSeq" id="XP_033792016.1">
    <property type="nucleotide sequence ID" value="XM_033936125.1"/>
</dbReference>
<comment type="subcellular location">
    <subcellularLocation>
        <location evidence="1 13">Golgi apparatus membrane</location>
        <topology evidence="1 13">Single-pass type II membrane protein</topology>
    </subcellularLocation>
</comment>
<evidence type="ECO:0000256" key="6">
    <source>
        <dbReference type="ARBA" id="ARBA00022692"/>
    </source>
</evidence>
<dbReference type="GO" id="GO:0008499">
    <property type="term" value="F:N-acetyl-beta-D-glucosaminide beta-(1,3)-galactosyltransferase activity"/>
    <property type="evidence" value="ECO:0007669"/>
    <property type="project" value="TreeGrafter"/>
</dbReference>
<dbReference type="Proteomes" id="UP000515159">
    <property type="component" value="Chromosome 1"/>
</dbReference>
<comment type="similarity">
    <text evidence="3 13">Belongs to the glycosyltransferase 31 family.</text>
</comment>
<evidence type="ECO:0000256" key="11">
    <source>
        <dbReference type="ARBA" id="ARBA00023136"/>
    </source>
</evidence>
<evidence type="ECO:0000256" key="8">
    <source>
        <dbReference type="ARBA" id="ARBA00022989"/>
    </source>
</evidence>
<dbReference type="EC" id="2.4.1.-" evidence="13"/>
<dbReference type="Gene3D" id="3.90.550.50">
    <property type="match status" value="1"/>
</dbReference>
<proteinExistence type="inferred from homology"/>
<evidence type="ECO:0000256" key="4">
    <source>
        <dbReference type="ARBA" id="ARBA00022676"/>
    </source>
</evidence>
<dbReference type="GO" id="GO:0006629">
    <property type="term" value="P:lipid metabolic process"/>
    <property type="evidence" value="ECO:0007669"/>
    <property type="project" value="UniProtKB-KW"/>
</dbReference>
<accession>A0A6P8Q6W0</accession>
<keyword evidence="14" id="KW-1185">Reference proteome</keyword>
<dbReference type="FunFam" id="3.90.550.50:FF:000001">
    <property type="entry name" value="Hexosyltransferase"/>
    <property type="match status" value="1"/>
</dbReference>
<dbReference type="GO" id="GO:0000139">
    <property type="term" value="C:Golgi membrane"/>
    <property type="evidence" value="ECO:0007669"/>
    <property type="project" value="UniProtKB-SubCell"/>
</dbReference>
<name>A0A6P8Q6W0_GEOSA</name>
<evidence type="ECO:0000256" key="7">
    <source>
        <dbReference type="ARBA" id="ARBA00022968"/>
    </source>
</evidence>
<dbReference type="PANTHER" id="PTHR11214:SF376">
    <property type="entry name" value="HEXOSYLTRANSFERASE"/>
    <property type="match status" value="1"/>
</dbReference>
<protein>
    <recommendedName>
        <fullName evidence="13">Hexosyltransferase</fullName>
        <ecNumber evidence="13">2.4.1.-</ecNumber>
    </recommendedName>
</protein>
<feature type="transmembrane region" description="Helical" evidence="13">
    <location>
        <begin position="7"/>
        <end position="26"/>
    </location>
</feature>
<dbReference type="PANTHER" id="PTHR11214">
    <property type="entry name" value="BETA-1,3-N-ACETYLGLUCOSAMINYLTRANSFERASE"/>
    <property type="match status" value="1"/>
</dbReference>
<keyword evidence="9 13" id="KW-0333">Golgi apparatus</keyword>
<dbReference type="SUPFAM" id="SSF53448">
    <property type="entry name" value="Nucleotide-diphospho-sugar transferases"/>
    <property type="match status" value="1"/>
</dbReference>
<dbReference type="InterPro" id="IPR002659">
    <property type="entry name" value="Glyco_trans_31"/>
</dbReference>
<evidence type="ECO:0000256" key="5">
    <source>
        <dbReference type="ARBA" id="ARBA00022679"/>
    </source>
</evidence>
<dbReference type="RefSeq" id="XP_033792050.1">
    <property type="nucleotide sequence ID" value="XM_033936159.1"/>
</dbReference>